<reference evidence="1 2" key="1">
    <citation type="submission" date="2017-10" db="EMBL/GenBank/DDBJ databases">
        <title>A large-scale comparative metagenomic study reveals the eutrophication-driven functional interactions in six Microcystis-epibionts communities.</title>
        <authorList>
            <person name="Li Q."/>
            <person name="Lin F."/>
        </authorList>
    </citation>
    <scope>NUCLEOTIDE SEQUENCE [LARGE SCALE GENOMIC DNA]</scope>
    <source>
        <strain evidence="1">TF09</strain>
    </source>
</reference>
<protein>
    <submittedName>
        <fullName evidence="1">Uncharacterized protein</fullName>
    </submittedName>
</protein>
<evidence type="ECO:0000313" key="1">
    <source>
        <dbReference type="EMBL" id="REJ43035.1"/>
    </source>
</evidence>
<organism evidence="1 2">
    <name type="scientific">Microcystis flos-aquae TF09</name>
    <dbReference type="NCBI Taxonomy" id="2060473"/>
    <lineage>
        <taxon>Bacteria</taxon>
        <taxon>Bacillati</taxon>
        <taxon>Cyanobacteriota</taxon>
        <taxon>Cyanophyceae</taxon>
        <taxon>Oscillatoriophycideae</taxon>
        <taxon>Chroococcales</taxon>
        <taxon>Microcystaceae</taxon>
        <taxon>Microcystis</taxon>
    </lineage>
</organism>
<dbReference type="AlphaFoldDB" id="A0A3E0L6J1"/>
<dbReference type="EMBL" id="QQWC01000002">
    <property type="protein sequence ID" value="REJ43035.1"/>
    <property type="molecule type" value="Genomic_DNA"/>
</dbReference>
<dbReference type="Proteomes" id="UP000256873">
    <property type="component" value="Unassembled WGS sequence"/>
</dbReference>
<evidence type="ECO:0000313" key="2">
    <source>
        <dbReference type="Proteomes" id="UP000256873"/>
    </source>
</evidence>
<gene>
    <name evidence="1" type="ORF">DWQ54_09120</name>
</gene>
<accession>A0A3E0L6J1</accession>
<sequence length="61" mass="7231">MRYSVKLDQIVMEFRLEFHHCYMLVGFKALGFIENLGLKPRRSTTALLLNMSIVYEIYAKM</sequence>
<comment type="caution">
    <text evidence="1">The sequence shown here is derived from an EMBL/GenBank/DDBJ whole genome shotgun (WGS) entry which is preliminary data.</text>
</comment>
<name>A0A3E0L6J1_9CHRO</name>
<proteinExistence type="predicted"/>